<accession>A0A7J6XR85</accession>
<dbReference type="AlphaFoldDB" id="A0A7J6XR85"/>
<feature type="transmembrane region" description="Helical" evidence="2">
    <location>
        <begin position="243"/>
        <end position="261"/>
    </location>
</feature>
<evidence type="ECO:0000256" key="1">
    <source>
        <dbReference type="SAM" id="MobiDB-lite"/>
    </source>
</evidence>
<evidence type="ECO:0000313" key="5">
    <source>
        <dbReference type="Proteomes" id="UP000583944"/>
    </source>
</evidence>
<evidence type="ECO:0000256" key="3">
    <source>
        <dbReference type="SAM" id="SignalP"/>
    </source>
</evidence>
<keyword evidence="3" id="KW-0732">Signal</keyword>
<proteinExistence type="predicted"/>
<evidence type="ECO:0000256" key="2">
    <source>
        <dbReference type="SAM" id="Phobius"/>
    </source>
</evidence>
<keyword evidence="2" id="KW-1133">Transmembrane helix</keyword>
<dbReference type="EMBL" id="JABDHM010000182">
    <property type="protein sequence ID" value="KAF5216696.1"/>
    <property type="molecule type" value="Genomic_DNA"/>
</dbReference>
<reference evidence="4 5" key="1">
    <citation type="journal article" date="2019" name="Genome Biol. Evol.">
        <title>Nanopore Sequencing Significantly Improves Genome Assembly of the Protozoan Parasite Trypanosoma cruzi.</title>
        <authorList>
            <person name="Diaz-Viraque F."/>
            <person name="Pita S."/>
            <person name="Greif G."/>
            <person name="de Souza R.C.M."/>
            <person name="Iraola G."/>
            <person name="Robello C."/>
        </authorList>
    </citation>
    <scope>NUCLEOTIDE SEQUENCE [LARGE SCALE GENOMIC DNA]</scope>
    <source>
        <strain evidence="4 5">Berenice</strain>
    </source>
</reference>
<name>A0A7J6XR85_TRYCR</name>
<protein>
    <submittedName>
        <fullName evidence="4">Mucin-associated surface protein (MASP) subgroup S001</fullName>
    </submittedName>
</protein>
<feature type="chain" id="PRO_5029722770" evidence="3">
    <location>
        <begin position="27"/>
        <end position="262"/>
    </location>
</feature>
<sequence length="262" mass="27112">MEQCARLCDLSLSLLLLCVDGELVCAEGCTQVTGVMAMMMTGRVLLVCALCVLWSVVADGDVGVVSGGDDNSLKELFIPVARLQERPEQRAAGATADAKAAAAAKASAEAAERAKIATAKASAEKAAAAATEADAKTTAAKTAEAAAEALRGTTVGEEEVKTAIHDQDNSVEHHSGEKQELLQEQEPERQEKEQHEKQQHQQREHSAGNGEESPKEKTANGTNASAITDDSDGSTAVSHNTSLLLLLLVVVACAAAAAVVAA</sequence>
<dbReference type="Proteomes" id="UP000583944">
    <property type="component" value="Unassembled WGS sequence"/>
</dbReference>
<feature type="signal peptide" evidence="3">
    <location>
        <begin position="1"/>
        <end position="26"/>
    </location>
</feature>
<gene>
    <name evidence="4" type="ORF">ECC02_010489</name>
</gene>
<feature type="compositionally biased region" description="Basic and acidic residues" evidence="1">
    <location>
        <begin position="165"/>
        <end position="218"/>
    </location>
</feature>
<keyword evidence="2" id="KW-0812">Transmembrane</keyword>
<feature type="region of interest" description="Disordered" evidence="1">
    <location>
        <begin position="165"/>
        <end position="236"/>
    </location>
</feature>
<feature type="compositionally biased region" description="Polar residues" evidence="1">
    <location>
        <begin position="219"/>
        <end position="236"/>
    </location>
</feature>
<comment type="caution">
    <text evidence="4">The sequence shown here is derived from an EMBL/GenBank/DDBJ whole genome shotgun (WGS) entry which is preliminary data.</text>
</comment>
<dbReference type="VEuPathDB" id="TriTrypDB:ECC02_010489"/>
<keyword evidence="2" id="KW-0472">Membrane</keyword>
<evidence type="ECO:0000313" key="4">
    <source>
        <dbReference type="EMBL" id="KAF5216696.1"/>
    </source>
</evidence>
<organism evidence="4 5">
    <name type="scientific">Trypanosoma cruzi</name>
    <dbReference type="NCBI Taxonomy" id="5693"/>
    <lineage>
        <taxon>Eukaryota</taxon>
        <taxon>Discoba</taxon>
        <taxon>Euglenozoa</taxon>
        <taxon>Kinetoplastea</taxon>
        <taxon>Metakinetoplastina</taxon>
        <taxon>Trypanosomatida</taxon>
        <taxon>Trypanosomatidae</taxon>
        <taxon>Trypanosoma</taxon>
        <taxon>Schizotrypanum</taxon>
    </lineage>
</organism>